<dbReference type="HOGENOM" id="CLU_1507339_0_0_2"/>
<feature type="transmembrane region" description="Helical" evidence="1">
    <location>
        <begin position="45"/>
        <end position="66"/>
    </location>
</feature>
<keyword evidence="1" id="KW-1133">Transmembrane helix</keyword>
<feature type="transmembrane region" description="Helical" evidence="1">
    <location>
        <begin position="97"/>
        <end position="113"/>
    </location>
</feature>
<dbReference type="KEGG" id="hlr:HALLA_20765"/>
<feature type="transmembrane region" description="Helical" evidence="1">
    <location>
        <begin position="120"/>
        <end position="140"/>
    </location>
</feature>
<evidence type="ECO:0000256" key="1">
    <source>
        <dbReference type="SAM" id="Phobius"/>
    </source>
</evidence>
<name>W0JZG4_9EURY</name>
<evidence type="ECO:0000313" key="3">
    <source>
        <dbReference type="Proteomes" id="UP000019024"/>
    </source>
</evidence>
<gene>
    <name evidence="2" type="ORF">HALLA_20765</name>
</gene>
<dbReference type="EMBL" id="CP007059">
    <property type="protein sequence ID" value="AHG02338.1"/>
    <property type="molecule type" value="Genomic_DNA"/>
</dbReference>
<dbReference type="RefSeq" id="WP_049955139.1">
    <property type="nucleotide sequence ID" value="NZ_CP007059.1"/>
</dbReference>
<proteinExistence type="predicted"/>
<dbReference type="GeneID" id="25147669"/>
<keyword evidence="1" id="KW-0812">Transmembrane</keyword>
<keyword evidence="3" id="KW-1185">Reference proteome</keyword>
<dbReference type="Proteomes" id="UP000019024">
    <property type="component" value="Plasmid unnamed4"/>
</dbReference>
<keyword evidence="2" id="KW-0614">Plasmid</keyword>
<reference evidence="2 3" key="1">
    <citation type="submission" date="2014-01" db="EMBL/GenBank/DDBJ databases">
        <authorList>
            <consortium name="DOE Joint Genome Institute"/>
            <person name="Anderson I."/>
            <person name="Huntemann M."/>
            <person name="Han J."/>
            <person name="Chen A."/>
            <person name="Kyrpides N."/>
            <person name="Mavromatis K."/>
            <person name="Markowitz V."/>
            <person name="Palaniappan K."/>
            <person name="Ivanova N."/>
            <person name="Schaumberg A."/>
            <person name="Pati A."/>
            <person name="Liolios K."/>
            <person name="Nordberg H.P."/>
            <person name="Cantor M.N."/>
            <person name="Hua S.X."/>
            <person name="Woyke T."/>
        </authorList>
    </citation>
    <scope>NUCLEOTIDE SEQUENCE [LARGE SCALE GENOMIC DNA]</scope>
    <source>
        <strain evidence="2 3">XH-48</strain>
        <plasmid evidence="3">3</plasmid>
    </source>
</reference>
<accession>W0JZG4</accession>
<evidence type="ECO:0000313" key="2">
    <source>
        <dbReference type="EMBL" id="AHG02338.1"/>
    </source>
</evidence>
<feature type="transmembrane region" description="Helical" evidence="1">
    <location>
        <begin position="152"/>
        <end position="173"/>
    </location>
</feature>
<keyword evidence="1" id="KW-0472">Membrane</keyword>
<protein>
    <submittedName>
        <fullName evidence="2">Uncharacterized protein</fullName>
    </submittedName>
</protein>
<geneLocation type="plasmid" evidence="3">
    <name>3</name>
</geneLocation>
<organism evidence="2 3">
    <name type="scientific">Halostagnicola larsenii XH-48</name>
    <dbReference type="NCBI Taxonomy" id="797299"/>
    <lineage>
        <taxon>Archaea</taxon>
        <taxon>Methanobacteriati</taxon>
        <taxon>Methanobacteriota</taxon>
        <taxon>Stenosarchaea group</taxon>
        <taxon>Halobacteria</taxon>
        <taxon>Halobacteriales</taxon>
        <taxon>Natrialbaceae</taxon>
        <taxon>Halostagnicola</taxon>
    </lineage>
</organism>
<feature type="transmembrane region" description="Helical" evidence="1">
    <location>
        <begin position="12"/>
        <end position="33"/>
    </location>
</feature>
<dbReference type="AlphaFoldDB" id="W0JZG4"/>
<feature type="transmembrane region" description="Helical" evidence="1">
    <location>
        <begin position="73"/>
        <end position="91"/>
    </location>
</feature>
<sequence length="178" mass="19144">MNTFQREHYRGSELFFAALLSGCLTFSVSWMILETNLPSGRVDTLLESVLFVLIYAVPVGLSAWLVWRTSASWTNLAGIGGISAVVFLSTFFLNSELIFLLSFLLFALPAFVVGRVSGGLFPAIVCTYLPVGGLLFAVPLGQLGSVTLLDRVSTAVFFGVPVVGFACLCYLAGRKTGQ</sequence>